<dbReference type="InterPro" id="IPR002110">
    <property type="entry name" value="Ankyrin_rpt"/>
</dbReference>
<dbReference type="EnsemblMetazoa" id="XM_038192384.1">
    <property type="protein sequence ID" value="XP_038048312.1"/>
    <property type="gene ID" value="LOC119722325"/>
</dbReference>
<evidence type="ECO:0000256" key="2">
    <source>
        <dbReference type="ARBA" id="ARBA00014259"/>
    </source>
</evidence>
<comment type="subcellular location">
    <subcellularLocation>
        <location evidence="1">Nucleus</location>
    </subcellularLocation>
</comment>
<keyword evidence="10" id="KW-0175">Coiled coil</keyword>
<reference evidence="12" key="1">
    <citation type="submission" date="2022-11" db="UniProtKB">
        <authorList>
            <consortium name="EnsemblMetazoa"/>
        </authorList>
    </citation>
    <scope>IDENTIFICATION</scope>
</reference>
<accession>A0A913Z992</accession>
<evidence type="ECO:0000256" key="6">
    <source>
        <dbReference type="ARBA" id="ARBA00023242"/>
    </source>
</evidence>
<keyword evidence="5 9" id="KW-0040">ANK repeat</keyword>
<dbReference type="GeneID" id="119722325"/>
<feature type="compositionally biased region" description="Basic and acidic residues" evidence="11">
    <location>
        <begin position="227"/>
        <end position="255"/>
    </location>
</feature>
<dbReference type="PROSITE" id="PS50297">
    <property type="entry name" value="ANK_REP_REGION"/>
    <property type="match status" value="1"/>
</dbReference>
<keyword evidence="13" id="KW-1185">Reference proteome</keyword>
<proteinExistence type="predicted"/>
<evidence type="ECO:0000256" key="8">
    <source>
        <dbReference type="ARBA" id="ARBA00030802"/>
    </source>
</evidence>
<feature type="compositionally biased region" description="Low complexity" evidence="11">
    <location>
        <begin position="212"/>
        <end position="221"/>
    </location>
</feature>
<dbReference type="Pfam" id="PF13857">
    <property type="entry name" value="Ank_5"/>
    <property type="match status" value="1"/>
</dbReference>
<sequence>MGRSKAEKLFDYISQRDVLKVKSFLKKHHHDYRLDVNATLPGRVHRQRTPLHVACACGDDAMLRVLMKYGARADVPDSHGDTPLHLALQRALHGHKHAFKDLVLPILEKSCPSIILDIANKRGRTPRQLLKEFEQVEQERVQRLRREYEEKAADEARQREEAEWQSRLQDEWAADMAGMSDHALWHDTGYTGLNQESFDDWATRIAAEQRQKQQQRYQGHQPSRSSHSREDAQDRERRQEEKRNFQRKLEEEHARYQRRHSERLRQKLLRQKAEHLQRCAEVFSAESQELSPLGLEDVPWPGHHGNPDKMIQVLTCDINREDAAELRRFVRSQQLLWHPDKFLQKFGSRLVERDRDKIMERVTKLSQALNQLGEEEKTD</sequence>
<evidence type="ECO:0000256" key="10">
    <source>
        <dbReference type="SAM" id="Coils"/>
    </source>
</evidence>
<evidence type="ECO:0000256" key="7">
    <source>
        <dbReference type="ARBA" id="ARBA00030621"/>
    </source>
</evidence>
<evidence type="ECO:0000256" key="1">
    <source>
        <dbReference type="ARBA" id="ARBA00004123"/>
    </source>
</evidence>
<dbReference type="RefSeq" id="XP_038048312.1">
    <property type="nucleotide sequence ID" value="XM_038192384.1"/>
</dbReference>
<dbReference type="InterPro" id="IPR038753">
    <property type="entry name" value="NFKBIL1"/>
</dbReference>
<dbReference type="Gene3D" id="1.25.40.20">
    <property type="entry name" value="Ankyrin repeat-containing domain"/>
    <property type="match status" value="1"/>
</dbReference>
<organism evidence="12 13">
    <name type="scientific">Patiria miniata</name>
    <name type="common">Bat star</name>
    <name type="synonym">Asterina miniata</name>
    <dbReference type="NCBI Taxonomy" id="46514"/>
    <lineage>
        <taxon>Eukaryota</taxon>
        <taxon>Metazoa</taxon>
        <taxon>Echinodermata</taxon>
        <taxon>Eleutherozoa</taxon>
        <taxon>Asterozoa</taxon>
        <taxon>Asteroidea</taxon>
        <taxon>Valvatacea</taxon>
        <taxon>Valvatida</taxon>
        <taxon>Asterinidae</taxon>
        <taxon>Patiria</taxon>
    </lineage>
</organism>
<dbReference type="PANTHER" id="PTHR15263">
    <property type="entry name" value="I-KAPPA-B-LIKE PROTEIN IKBL"/>
    <property type="match status" value="1"/>
</dbReference>
<dbReference type="OrthoDB" id="412109at2759"/>
<evidence type="ECO:0000313" key="13">
    <source>
        <dbReference type="Proteomes" id="UP000887568"/>
    </source>
</evidence>
<evidence type="ECO:0000313" key="12">
    <source>
        <dbReference type="EnsemblMetazoa" id="XP_038048312.1"/>
    </source>
</evidence>
<dbReference type="PANTHER" id="PTHR15263:SF1">
    <property type="entry name" value="NF-KAPPA-B INHIBITOR-LIKE PROTEIN 1"/>
    <property type="match status" value="1"/>
</dbReference>
<dbReference type="EnsemblMetazoa" id="XM_038192377.1">
    <property type="protein sequence ID" value="XP_038048305.1"/>
    <property type="gene ID" value="LOC119722325"/>
</dbReference>
<dbReference type="RefSeq" id="XP_038048305.1">
    <property type="nucleotide sequence ID" value="XM_038192377.1"/>
</dbReference>
<dbReference type="GO" id="GO:0043124">
    <property type="term" value="P:negative regulation of canonical NF-kappaB signal transduction"/>
    <property type="evidence" value="ECO:0007669"/>
    <property type="project" value="InterPro"/>
</dbReference>
<evidence type="ECO:0000256" key="5">
    <source>
        <dbReference type="ARBA" id="ARBA00023043"/>
    </source>
</evidence>
<dbReference type="AlphaFoldDB" id="A0A913Z992"/>
<dbReference type="Proteomes" id="UP000887568">
    <property type="component" value="Unplaced"/>
</dbReference>
<feature type="repeat" description="ANK" evidence="9">
    <location>
        <begin position="46"/>
        <end position="78"/>
    </location>
</feature>
<evidence type="ECO:0000256" key="11">
    <source>
        <dbReference type="SAM" id="MobiDB-lite"/>
    </source>
</evidence>
<dbReference type="InterPro" id="IPR036770">
    <property type="entry name" value="Ankyrin_rpt-contain_sf"/>
</dbReference>
<dbReference type="PROSITE" id="PS50088">
    <property type="entry name" value="ANK_REPEAT"/>
    <property type="match status" value="1"/>
</dbReference>
<name>A0A913Z992_PATMI</name>
<protein>
    <recommendedName>
        <fullName evidence="2">NF-kappa-B inhibitor-like protein 1</fullName>
    </recommendedName>
    <alternativeName>
        <fullName evidence="7">Inhibitor of kappa B-like protein</fullName>
    </alternativeName>
    <alternativeName>
        <fullName evidence="8">Nuclear factor of kappa light polypeptide gene enhancer in B-cells inhibitor-like 1</fullName>
    </alternativeName>
</protein>
<keyword evidence="4" id="KW-0677">Repeat</keyword>
<dbReference type="GO" id="GO:0005634">
    <property type="term" value="C:nucleus"/>
    <property type="evidence" value="ECO:0007669"/>
    <property type="project" value="UniProtKB-SubCell"/>
</dbReference>
<dbReference type="OMA" id="QEAQGDQ"/>
<keyword evidence="3" id="KW-0597">Phosphoprotein</keyword>
<dbReference type="SUPFAM" id="SSF48403">
    <property type="entry name" value="Ankyrin repeat"/>
    <property type="match status" value="1"/>
</dbReference>
<feature type="coiled-coil region" evidence="10">
    <location>
        <begin position="131"/>
        <end position="165"/>
    </location>
</feature>
<feature type="region of interest" description="Disordered" evidence="11">
    <location>
        <begin position="208"/>
        <end position="263"/>
    </location>
</feature>
<evidence type="ECO:0000256" key="9">
    <source>
        <dbReference type="PROSITE-ProRule" id="PRU00023"/>
    </source>
</evidence>
<keyword evidence="6" id="KW-0539">Nucleus</keyword>
<evidence type="ECO:0000256" key="4">
    <source>
        <dbReference type="ARBA" id="ARBA00022737"/>
    </source>
</evidence>
<evidence type="ECO:0000256" key="3">
    <source>
        <dbReference type="ARBA" id="ARBA00022553"/>
    </source>
</evidence>
<dbReference type="SMART" id="SM00248">
    <property type="entry name" value="ANK"/>
    <property type="match status" value="2"/>
</dbReference>